<keyword evidence="4" id="KW-0027">Amidation</keyword>
<dbReference type="EMBL" id="JAHUTJ010008377">
    <property type="protein sequence ID" value="MED6266630.1"/>
    <property type="molecule type" value="Genomic_DNA"/>
</dbReference>
<organism evidence="6 7">
    <name type="scientific">Characodon lateralis</name>
    <dbReference type="NCBI Taxonomy" id="208331"/>
    <lineage>
        <taxon>Eukaryota</taxon>
        <taxon>Metazoa</taxon>
        <taxon>Chordata</taxon>
        <taxon>Craniata</taxon>
        <taxon>Vertebrata</taxon>
        <taxon>Euteleostomi</taxon>
        <taxon>Actinopterygii</taxon>
        <taxon>Neopterygii</taxon>
        <taxon>Teleostei</taxon>
        <taxon>Neoteleostei</taxon>
        <taxon>Acanthomorphata</taxon>
        <taxon>Ovalentaria</taxon>
        <taxon>Atherinomorphae</taxon>
        <taxon>Cyprinodontiformes</taxon>
        <taxon>Goodeidae</taxon>
        <taxon>Characodon</taxon>
    </lineage>
</organism>
<proteinExistence type="inferred from homology"/>
<evidence type="ECO:0000256" key="2">
    <source>
        <dbReference type="ARBA" id="ARBA00005516"/>
    </source>
</evidence>
<sequence>DTTRCRTGNKMKLPFHISASKIPLLFLALLCPIPHIISMHPPSSAAFYPTLDRRELEITLYDLKAPLQNPKDPKTWSNWPQDSSQTLLEPEEDEPWEEEQLLRAQREDVMDLPLSPFAGDNSLETMNYQEGGEGEEGLKRNNDLTSMAGGLQAVSREKGGFGFRFGRKRRLENGRREGGVTQEVGEQRRTSKSTRRGFTWDERLD</sequence>
<evidence type="ECO:0000313" key="7">
    <source>
        <dbReference type="Proteomes" id="UP001352852"/>
    </source>
</evidence>
<comment type="caution">
    <text evidence="6">The sequence shown here is derived from an EMBL/GenBank/DDBJ whole genome shotgun (WGS) entry which is preliminary data.</text>
</comment>
<evidence type="ECO:0000256" key="5">
    <source>
        <dbReference type="SAM" id="MobiDB-lite"/>
    </source>
</evidence>
<keyword evidence="3" id="KW-0964">Secreted</keyword>
<gene>
    <name evidence="6" type="ORF">CHARACLAT_004004</name>
</gene>
<feature type="non-terminal residue" evidence="6">
    <location>
        <position position="1"/>
    </location>
</feature>
<evidence type="ECO:0000256" key="1">
    <source>
        <dbReference type="ARBA" id="ARBA00004613"/>
    </source>
</evidence>
<comment type="subcellular location">
    <subcellularLocation>
        <location evidence="1">Secreted</location>
    </subcellularLocation>
</comment>
<evidence type="ECO:0000313" key="6">
    <source>
        <dbReference type="EMBL" id="MED6266630.1"/>
    </source>
</evidence>
<evidence type="ECO:0000256" key="4">
    <source>
        <dbReference type="ARBA" id="ARBA00022815"/>
    </source>
</evidence>
<dbReference type="InterPro" id="IPR024565">
    <property type="entry name" value="P518"/>
</dbReference>
<dbReference type="Proteomes" id="UP001352852">
    <property type="component" value="Unassembled WGS sequence"/>
</dbReference>
<name>A0ABU7CWJ9_9TELE</name>
<accession>A0ABU7CWJ9</accession>
<evidence type="ECO:0000256" key="3">
    <source>
        <dbReference type="ARBA" id="ARBA00022525"/>
    </source>
</evidence>
<protein>
    <submittedName>
        <fullName evidence="6">Uncharacterized protein</fullName>
    </submittedName>
</protein>
<feature type="compositionally biased region" description="Polar residues" evidence="5">
    <location>
        <begin position="75"/>
        <end position="86"/>
    </location>
</feature>
<reference evidence="6 7" key="1">
    <citation type="submission" date="2021-06" db="EMBL/GenBank/DDBJ databases">
        <authorList>
            <person name="Palmer J.M."/>
        </authorList>
    </citation>
    <scope>NUCLEOTIDE SEQUENCE [LARGE SCALE GENOMIC DNA]</scope>
    <source>
        <strain evidence="6 7">CL_MEX2019</strain>
        <tissue evidence="6">Muscle</tissue>
    </source>
</reference>
<feature type="region of interest" description="Disordered" evidence="5">
    <location>
        <begin position="71"/>
        <end position="93"/>
    </location>
</feature>
<feature type="region of interest" description="Disordered" evidence="5">
    <location>
        <begin position="165"/>
        <end position="205"/>
    </location>
</feature>
<keyword evidence="7" id="KW-1185">Reference proteome</keyword>
<dbReference type="Pfam" id="PF11109">
    <property type="entry name" value="RFamide_26RFa"/>
    <property type="match status" value="1"/>
</dbReference>
<comment type="similarity">
    <text evidence="2">Belongs to the RFamide neuropeptide family.</text>
</comment>